<keyword evidence="2" id="KW-1185">Reference proteome</keyword>
<dbReference type="PANTHER" id="PTHR42103:SF2">
    <property type="entry name" value="AB HYDROLASE-1 DOMAIN-CONTAINING PROTEIN"/>
    <property type="match status" value="1"/>
</dbReference>
<protein>
    <submittedName>
        <fullName evidence="1">Uncharacterized protein</fullName>
    </submittedName>
</protein>
<proteinExistence type="predicted"/>
<organism evidence="1 2">
    <name type="scientific">Armillaria luteobubalina</name>
    <dbReference type="NCBI Taxonomy" id="153913"/>
    <lineage>
        <taxon>Eukaryota</taxon>
        <taxon>Fungi</taxon>
        <taxon>Dikarya</taxon>
        <taxon>Basidiomycota</taxon>
        <taxon>Agaricomycotina</taxon>
        <taxon>Agaricomycetes</taxon>
        <taxon>Agaricomycetidae</taxon>
        <taxon>Agaricales</taxon>
        <taxon>Marasmiineae</taxon>
        <taxon>Physalacriaceae</taxon>
        <taxon>Armillaria</taxon>
    </lineage>
</organism>
<evidence type="ECO:0000313" key="2">
    <source>
        <dbReference type="Proteomes" id="UP001175228"/>
    </source>
</evidence>
<dbReference type="Gene3D" id="3.40.50.1820">
    <property type="entry name" value="alpha/beta hydrolase"/>
    <property type="match status" value="1"/>
</dbReference>
<dbReference type="Proteomes" id="UP001175228">
    <property type="component" value="Unassembled WGS sequence"/>
</dbReference>
<dbReference type="AlphaFoldDB" id="A0AA39UUU9"/>
<name>A0AA39UUU9_9AGAR</name>
<gene>
    <name evidence="1" type="ORF">EDD18DRAFT_1289041</name>
</gene>
<reference evidence="1" key="1">
    <citation type="submission" date="2023-06" db="EMBL/GenBank/DDBJ databases">
        <authorList>
            <consortium name="Lawrence Berkeley National Laboratory"/>
            <person name="Ahrendt S."/>
            <person name="Sahu N."/>
            <person name="Indic B."/>
            <person name="Wong-Bajracharya J."/>
            <person name="Merenyi Z."/>
            <person name="Ke H.-M."/>
            <person name="Monk M."/>
            <person name="Kocsube S."/>
            <person name="Drula E."/>
            <person name="Lipzen A."/>
            <person name="Balint B."/>
            <person name="Henrissat B."/>
            <person name="Andreopoulos B."/>
            <person name="Martin F.M."/>
            <person name="Harder C.B."/>
            <person name="Rigling D."/>
            <person name="Ford K.L."/>
            <person name="Foster G.D."/>
            <person name="Pangilinan J."/>
            <person name="Papanicolaou A."/>
            <person name="Barry K."/>
            <person name="LaButti K."/>
            <person name="Viragh M."/>
            <person name="Koriabine M."/>
            <person name="Yan M."/>
            <person name="Riley R."/>
            <person name="Champramary S."/>
            <person name="Plett K.L."/>
            <person name="Tsai I.J."/>
            <person name="Slot J."/>
            <person name="Sipos G."/>
            <person name="Plett J."/>
            <person name="Nagy L.G."/>
            <person name="Grigoriev I.V."/>
        </authorList>
    </citation>
    <scope>NUCLEOTIDE SEQUENCE</scope>
    <source>
        <strain evidence="1">HWK02</strain>
    </source>
</reference>
<dbReference type="InterPro" id="IPR029058">
    <property type="entry name" value="AB_hydrolase_fold"/>
</dbReference>
<dbReference type="PANTHER" id="PTHR42103">
    <property type="entry name" value="ALPHA/BETA-HYDROLASES SUPERFAMILY PROTEIN"/>
    <property type="match status" value="1"/>
</dbReference>
<sequence length="269" mass="29886">MSVILEKRVQDPPSGKPSALAFVAHGRVGGTMNCSITSAIAEHLRLKRNARVVKWNARGMGGSEGGNELSGFEEWMGMRNCDDYKDIFKEQVLKFVNDFPSARGCDLFVCGYSAGAIYATTVRLSDDVYDQCAQVFSCPVKYILVSYPIGAAWALGLGLTGWYFRSLEGLVGGYWEGSPHERPADVLILMGGNEIGGWWSPVSWAYNMWTGVLNGKHRQEQGKFWKVIVDGADHVWSGKLHRIGEEVERWMSGLPVRTWTGDTSGWHEN</sequence>
<dbReference type="EMBL" id="JAUEPU010000023">
    <property type="protein sequence ID" value="KAK0493845.1"/>
    <property type="molecule type" value="Genomic_DNA"/>
</dbReference>
<dbReference type="SUPFAM" id="SSF53474">
    <property type="entry name" value="alpha/beta-Hydrolases"/>
    <property type="match status" value="1"/>
</dbReference>
<accession>A0AA39UUU9</accession>
<comment type="caution">
    <text evidence="1">The sequence shown here is derived from an EMBL/GenBank/DDBJ whole genome shotgun (WGS) entry which is preliminary data.</text>
</comment>
<evidence type="ECO:0000313" key="1">
    <source>
        <dbReference type="EMBL" id="KAK0493845.1"/>
    </source>
</evidence>